<dbReference type="OrthoDB" id="10257739at2759"/>
<feature type="chain" id="PRO_5024863098" evidence="1">
    <location>
        <begin position="25"/>
        <end position="98"/>
    </location>
</feature>
<organism evidence="2 3">
    <name type="scientific">Callosobruchus maculatus</name>
    <name type="common">Southern cowpea weevil</name>
    <name type="synonym">Pulse bruchid</name>
    <dbReference type="NCBI Taxonomy" id="64391"/>
    <lineage>
        <taxon>Eukaryota</taxon>
        <taxon>Metazoa</taxon>
        <taxon>Ecdysozoa</taxon>
        <taxon>Arthropoda</taxon>
        <taxon>Hexapoda</taxon>
        <taxon>Insecta</taxon>
        <taxon>Pterygota</taxon>
        <taxon>Neoptera</taxon>
        <taxon>Endopterygota</taxon>
        <taxon>Coleoptera</taxon>
        <taxon>Polyphaga</taxon>
        <taxon>Cucujiformia</taxon>
        <taxon>Chrysomeloidea</taxon>
        <taxon>Chrysomelidae</taxon>
        <taxon>Bruchinae</taxon>
        <taxon>Bruchini</taxon>
        <taxon>Callosobruchus</taxon>
    </lineage>
</organism>
<dbReference type="AlphaFoldDB" id="A0A653BIK2"/>
<dbReference type="Proteomes" id="UP000410492">
    <property type="component" value="Unassembled WGS sequence"/>
</dbReference>
<name>A0A653BIK2_CALMS</name>
<evidence type="ECO:0000256" key="1">
    <source>
        <dbReference type="SAM" id="SignalP"/>
    </source>
</evidence>
<protein>
    <submittedName>
        <fullName evidence="2">Uncharacterized protein</fullName>
    </submittedName>
</protein>
<keyword evidence="1" id="KW-0732">Signal</keyword>
<keyword evidence="3" id="KW-1185">Reference proteome</keyword>
<evidence type="ECO:0000313" key="3">
    <source>
        <dbReference type="Proteomes" id="UP000410492"/>
    </source>
</evidence>
<reference evidence="2 3" key="1">
    <citation type="submission" date="2019-01" db="EMBL/GenBank/DDBJ databases">
        <authorList>
            <person name="Sayadi A."/>
        </authorList>
    </citation>
    <scope>NUCLEOTIDE SEQUENCE [LARGE SCALE GENOMIC DNA]</scope>
</reference>
<proteinExistence type="predicted"/>
<evidence type="ECO:0000313" key="2">
    <source>
        <dbReference type="EMBL" id="VEN34805.1"/>
    </source>
</evidence>
<sequence length="98" mass="11058">MNFKTIMFTISLILVVNVFNLSAASRKTNILRQKETNPVKFIRLAVMRLVYGVATRLGFGEQISEALNGAFVPPGVEDYDYEEGGLGIFQRDDSDEYF</sequence>
<dbReference type="EMBL" id="CAACVG010000993">
    <property type="protein sequence ID" value="VEN34805.1"/>
    <property type="molecule type" value="Genomic_DNA"/>
</dbReference>
<gene>
    <name evidence="2" type="ORF">CALMAC_LOCUS881</name>
</gene>
<accession>A0A653BIK2</accession>
<feature type="signal peptide" evidence="1">
    <location>
        <begin position="1"/>
        <end position="24"/>
    </location>
</feature>